<reference evidence="1 2" key="1">
    <citation type="submission" date="2019-09" db="EMBL/GenBank/DDBJ databases">
        <title>Gimesia benthica sp. nov., a novel bacterium isolated from deep-sea water of the Northwest Indian Ocean.</title>
        <authorList>
            <person name="Dai X."/>
        </authorList>
    </citation>
    <scope>NUCLEOTIDE SEQUENCE [LARGE SCALE GENOMIC DNA]</scope>
    <source>
        <strain evidence="1 2">E7</strain>
    </source>
</reference>
<proteinExistence type="predicted"/>
<evidence type="ECO:0000313" key="2">
    <source>
        <dbReference type="Proteomes" id="UP000427281"/>
    </source>
</evidence>
<dbReference type="AlphaFoldDB" id="A0A6I6AFZ3"/>
<gene>
    <name evidence="1" type="ORF">F1728_15545</name>
</gene>
<evidence type="ECO:0000313" key="1">
    <source>
        <dbReference type="EMBL" id="QGQ24011.1"/>
    </source>
</evidence>
<dbReference type="EMBL" id="CP043930">
    <property type="protein sequence ID" value="QGQ24011.1"/>
    <property type="molecule type" value="Genomic_DNA"/>
</dbReference>
<evidence type="ECO:0008006" key="3">
    <source>
        <dbReference type="Google" id="ProtNLM"/>
    </source>
</evidence>
<dbReference type="RefSeq" id="WP_155364902.1">
    <property type="nucleotide sequence ID" value="NZ_CP043930.1"/>
</dbReference>
<name>A0A6I6AFZ3_9PLAN</name>
<dbReference type="KEGG" id="gim:F1728_15545"/>
<sequence>MTWTTKTTIKTLQGISDSSLDSVIDLLISQSEELVKGYLQREIEQASYTEYYSGTGTPVLVLNQSPVQSVTSVYIDPKGYYGDGTDAFPESSLLVPGTDYVLRKNNASATEVSDSGILYRLGTDWNRPQRTQRGQLASSPGIGKGNIKVVYIAGWETVPADIQFATNRLVTAMLESRNHAGRIHSESIEDFSYTLSGSEAEASLLDSIKGSLSRYRKVVL</sequence>
<accession>A0A6I6AFZ3</accession>
<protein>
    <recommendedName>
        <fullName evidence="3">Phage gp6-like head-tail connector protein</fullName>
    </recommendedName>
</protein>
<dbReference type="Proteomes" id="UP000427281">
    <property type="component" value="Chromosome"/>
</dbReference>
<organism evidence="1 2">
    <name type="scientific">Gimesia benthica</name>
    <dbReference type="NCBI Taxonomy" id="2608982"/>
    <lineage>
        <taxon>Bacteria</taxon>
        <taxon>Pseudomonadati</taxon>
        <taxon>Planctomycetota</taxon>
        <taxon>Planctomycetia</taxon>
        <taxon>Planctomycetales</taxon>
        <taxon>Planctomycetaceae</taxon>
        <taxon>Gimesia</taxon>
    </lineage>
</organism>
<keyword evidence="2" id="KW-1185">Reference proteome</keyword>